<dbReference type="AlphaFoldDB" id="A0A1I3FY00"/>
<evidence type="ECO:0000256" key="5">
    <source>
        <dbReference type="ARBA" id="ARBA00023136"/>
    </source>
</evidence>
<dbReference type="PANTHER" id="PTHR11360:SF304">
    <property type="entry name" value="MFS DOMAIN-CONTAINING PROTEIN"/>
    <property type="match status" value="1"/>
</dbReference>
<dbReference type="PANTHER" id="PTHR11360">
    <property type="entry name" value="MONOCARBOXYLATE TRANSPORTER"/>
    <property type="match status" value="1"/>
</dbReference>
<accession>A0A1I3FY00</accession>
<sequence>MGEKKFHPGWPVTIAGVGVNLMLGVLYTWGVISAALIDQLGWTATISQVPYMFACAMFAFSMVPGGRLQDRLGPRPVIMASAVMVGVGFIISGLFLTPIGLTIFFGIIAGMGIGTGYAAPTPAAVKWFSAKKRGLISGVVVSGFGLAPLYIAPLTNFLLSTYGIQRTFFILGGAFLILIMILAQFIKNPPHGYSPPDEEPSEVQQKVSVESAKVKVDYEWHEVLKTKQFYQLWIMFSFGTFAGLLIIGQLSKIGLEQAGMQNAYILVGIYAIFNFAGRIGCGILSDKFGRMRTLLAMFVLQVIVYAFFATFTTPPILMMGVSVVGFTFGGMLTLFPSATVDYFGIKNFGMNYGMVITAWGIGGVLGPLLGGIVRDVTGTYGISYLVSGVLSATGAILTLTTKPPKEEAVKEEMEPETVTP</sequence>
<feature type="transmembrane region" description="Helical" evidence="6">
    <location>
        <begin position="317"/>
        <end position="340"/>
    </location>
</feature>
<dbReference type="InterPro" id="IPR036259">
    <property type="entry name" value="MFS_trans_sf"/>
</dbReference>
<keyword evidence="3 6" id="KW-0812">Transmembrane</keyword>
<evidence type="ECO:0000256" key="4">
    <source>
        <dbReference type="ARBA" id="ARBA00022989"/>
    </source>
</evidence>
<feature type="domain" description="Major facilitator superfamily (MFS) profile" evidence="7">
    <location>
        <begin position="8"/>
        <end position="406"/>
    </location>
</feature>
<dbReference type="STRING" id="69895.SAMN05192551_107100"/>
<dbReference type="EMBL" id="FOQA01000007">
    <property type="protein sequence ID" value="SFI16096.1"/>
    <property type="molecule type" value="Genomic_DNA"/>
</dbReference>
<feature type="transmembrane region" description="Helical" evidence="6">
    <location>
        <begin position="263"/>
        <end position="281"/>
    </location>
</feature>
<dbReference type="Pfam" id="PF07690">
    <property type="entry name" value="MFS_1"/>
    <property type="match status" value="1"/>
</dbReference>
<dbReference type="InterPro" id="IPR020846">
    <property type="entry name" value="MFS_dom"/>
</dbReference>
<keyword evidence="5 6" id="KW-0472">Membrane</keyword>
<dbReference type="Proteomes" id="UP000199287">
    <property type="component" value="Unassembled WGS sequence"/>
</dbReference>
<feature type="transmembrane region" description="Helical" evidence="6">
    <location>
        <begin position="77"/>
        <end position="97"/>
    </location>
</feature>
<evidence type="ECO:0000256" key="1">
    <source>
        <dbReference type="ARBA" id="ARBA00004651"/>
    </source>
</evidence>
<name>A0A1I3FY00_9FIRM</name>
<evidence type="ECO:0000256" key="6">
    <source>
        <dbReference type="SAM" id="Phobius"/>
    </source>
</evidence>
<dbReference type="RefSeq" id="WP_093372854.1">
    <property type="nucleotide sequence ID" value="NZ_FOQA01000007.1"/>
</dbReference>
<evidence type="ECO:0000256" key="2">
    <source>
        <dbReference type="ARBA" id="ARBA00022448"/>
    </source>
</evidence>
<dbReference type="CDD" id="cd17353">
    <property type="entry name" value="MFS_OFA_like"/>
    <property type="match status" value="1"/>
</dbReference>
<dbReference type="InterPro" id="IPR050327">
    <property type="entry name" value="Proton-linked_MCT"/>
</dbReference>
<evidence type="ECO:0000256" key="3">
    <source>
        <dbReference type="ARBA" id="ARBA00022692"/>
    </source>
</evidence>
<feature type="transmembrane region" description="Helical" evidence="6">
    <location>
        <begin position="167"/>
        <end position="186"/>
    </location>
</feature>
<feature type="transmembrane region" description="Helical" evidence="6">
    <location>
        <begin position="232"/>
        <end position="251"/>
    </location>
</feature>
<feature type="transmembrane region" description="Helical" evidence="6">
    <location>
        <begin position="379"/>
        <end position="400"/>
    </location>
</feature>
<comment type="subcellular location">
    <subcellularLocation>
        <location evidence="1">Cell membrane</location>
        <topology evidence="1">Multi-pass membrane protein</topology>
    </subcellularLocation>
</comment>
<dbReference type="OrthoDB" id="9793415at2"/>
<dbReference type="Gene3D" id="1.20.1250.20">
    <property type="entry name" value="MFS general substrate transporter like domains"/>
    <property type="match status" value="2"/>
</dbReference>
<protein>
    <submittedName>
        <fullName evidence="8">MFS transporter, OFA family, oxalate/formate antiporter</fullName>
    </submittedName>
</protein>
<feature type="transmembrane region" description="Helical" evidence="6">
    <location>
        <begin position="293"/>
        <end position="311"/>
    </location>
</feature>
<feature type="transmembrane region" description="Helical" evidence="6">
    <location>
        <begin position="352"/>
        <end position="373"/>
    </location>
</feature>
<evidence type="ECO:0000313" key="8">
    <source>
        <dbReference type="EMBL" id="SFI16096.1"/>
    </source>
</evidence>
<feature type="transmembrane region" description="Helical" evidence="6">
    <location>
        <begin position="12"/>
        <end position="37"/>
    </location>
</feature>
<reference evidence="9" key="1">
    <citation type="submission" date="2016-10" db="EMBL/GenBank/DDBJ databases">
        <authorList>
            <person name="Varghese N."/>
            <person name="Submissions S."/>
        </authorList>
    </citation>
    <scope>NUCLEOTIDE SEQUENCE [LARGE SCALE GENOMIC DNA]</scope>
    <source>
        <strain evidence="9">Z-7934</strain>
    </source>
</reference>
<proteinExistence type="predicted"/>
<keyword evidence="4 6" id="KW-1133">Transmembrane helix</keyword>
<feature type="transmembrane region" description="Helical" evidence="6">
    <location>
        <begin position="135"/>
        <end position="155"/>
    </location>
</feature>
<keyword evidence="2" id="KW-0813">Transport</keyword>
<dbReference type="SUPFAM" id="SSF103473">
    <property type="entry name" value="MFS general substrate transporter"/>
    <property type="match status" value="1"/>
</dbReference>
<dbReference type="GO" id="GO:0022857">
    <property type="term" value="F:transmembrane transporter activity"/>
    <property type="evidence" value="ECO:0007669"/>
    <property type="project" value="InterPro"/>
</dbReference>
<dbReference type="InterPro" id="IPR011701">
    <property type="entry name" value="MFS"/>
</dbReference>
<feature type="transmembrane region" description="Helical" evidence="6">
    <location>
        <begin position="49"/>
        <end position="65"/>
    </location>
</feature>
<evidence type="ECO:0000259" key="7">
    <source>
        <dbReference type="PROSITE" id="PS50850"/>
    </source>
</evidence>
<feature type="transmembrane region" description="Helical" evidence="6">
    <location>
        <begin position="103"/>
        <end position="123"/>
    </location>
</feature>
<keyword evidence="9" id="KW-1185">Reference proteome</keyword>
<evidence type="ECO:0000313" key="9">
    <source>
        <dbReference type="Proteomes" id="UP000199287"/>
    </source>
</evidence>
<gene>
    <name evidence="8" type="ORF">SAMN05192551_107100</name>
</gene>
<organism evidence="8 9">
    <name type="scientific">Tindallia magadiensis</name>
    <dbReference type="NCBI Taxonomy" id="69895"/>
    <lineage>
        <taxon>Bacteria</taxon>
        <taxon>Bacillati</taxon>
        <taxon>Bacillota</taxon>
        <taxon>Clostridia</taxon>
        <taxon>Peptostreptococcales</taxon>
        <taxon>Tindalliaceae</taxon>
        <taxon>Tindallia</taxon>
    </lineage>
</organism>
<dbReference type="GO" id="GO:0005886">
    <property type="term" value="C:plasma membrane"/>
    <property type="evidence" value="ECO:0007669"/>
    <property type="project" value="UniProtKB-SubCell"/>
</dbReference>
<dbReference type="PROSITE" id="PS50850">
    <property type="entry name" value="MFS"/>
    <property type="match status" value="1"/>
</dbReference>